<feature type="transmembrane region" description="Helical" evidence="1">
    <location>
        <begin position="7"/>
        <end position="27"/>
    </location>
</feature>
<dbReference type="EMBL" id="FNLC01000001">
    <property type="protein sequence ID" value="SDQ56598.1"/>
    <property type="molecule type" value="Genomic_DNA"/>
</dbReference>
<reference evidence="3" key="1">
    <citation type="submission" date="2016-10" db="EMBL/GenBank/DDBJ databases">
        <authorList>
            <person name="Varghese N."/>
            <person name="Submissions S."/>
        </authorList>
    </citation>
    <scope>NUCLEOTIDE SEQUENCE [LARGE SCALE GENOMIC DNA]</scope>
    <source>
        <strain evidence="3">DSM 24767</strain>
    </source>
</reference>
<proteinExistence type="predicted"/>
<keyword evidence="1" id="KW-1133">Transmembrane helix</keyword>
<dbReference type="RefSeq" id="WP_090378698.1">
    <property type="nucleotide sequence ID" value="NZ_FNLC01000001.1"/>
</dbReference>
<keyword evidence="1" id="KW-0812">Transmembrane</keyword>
<sequence>MESDRRRYALLLAGCILVAAIVYLVFVPRYVLADQHSRAVLYLGIGWLPYTGAFYAAARLFSSPEALPNMRAADVGLGLFLVSLLLSLGLDAWGFAPELVPAAHALQAIGVFAGLALFGWGIGRRSKAMSGTD</sequence>
<keyword evidence="1" id="KW-0472">Membrane</keyword>
<dbReference type="Proteomes" id="UP000198848">
    <property type="component" value="Unassembled WGS sequence"/>
</dbReference>
<evidence type="ECO:0000256" key="1">
    <source>
        <dbReference type="SAM" id="Phobius"/>
    </source>
</evidence>
<name>A0A1H1BXD1_NATTX</name>
<keyword evidence="3" id="KW-1185">Reference proteome</keyword>
<evidence type="ECO:0000313" key="3">
    <source>
        <dbReference type="Proteomes" id="UP000198848"/>
    </source>
</evidence>
<feature type="transmembrane region" description="Helical" evidence="1">
    <location>
        <begin position="102"/>
        <end position="122"/>
    </location>
</feature>
<organism evidence="2 3">
    <name type="scientific">Natronobacterium texcoconense</name>
    <dbReference type="NCBI Taxonomy" id="1095778"/>
    <lineage>
        <taxon>Archaea</taxon>
        <taxon>Methanobacteriati</taxon>
        <taxon>Methanobacteriota</taxon>
        <taxon>Stenosarchaea group</taxon>
        <taxon>Halobacteria</taxon>
        <taxon>Halobacteriales</taxon>
        <taxon>Natrialbaceae</taxon>
        <taxon>Natronobacterium</taxon>
    </lineage>
</organism>
<gene>
    <name evidence="2" type="ORF">SAMN04489842_1190</name>
</gene>
<protein>
    <submittedName>
        <fullName evidence="2">Uncharacterized protein</fullName>
    </submittedName>
</protein>
<feature type="transmembrane region" description="Helical" evidence="1">
    <location>
        <begin position="73"/>
        <end position="96"/>
    </location>
</feature>
<accession>A0A1H1BXD1</accession>
<evidence type="ECO:0000313" key="2">
    <source>
        <dbReference type="EMBL" id="SDQ56598.1"/>
    </source>
</evidence>
<dbReference type="OrthoDB" id="202653at2157"/>
<feature type="transmembrane region" description="Helical" evidence="1">
    <location>
        <begin position="39"/>
        <end position="61"/>
    </location>
</feature>
<dbReference type="AlphaFoldDB" id="A0A1H1BXD1"/>